<feature type="region of interest" description="Disordered" evidence="3">
    <location>
        <begin position="324"/>
        <end position="553"/>
    </location>
</feature>
<feature type="compositionally biased region" description="Polar residues" evidence="3">
    <location>
        <begin position="498"/>
        <end position="520"/>
    </location>
</feature>
<dbReference type="Proteomes" id="UP000694424">
    <property type="component" value="Unplaced"/>
</dbReference>
<accession>A0A8B9S4W9</accession>
<dbReference type="FunFam" id="2.30.30.140:FF:000036">
    <property type="entry name" value="PWWP domain-containing protein 2A"/>
    <property type="match status" value="1"/>
</dbReference>
<protein>
    <submittedName>
        <fullName evidence="5">PWWP domain containing 2A</fullName>
    </submittedName>
</protein>
<organism evidence="5 6">
    <name type="scientific">Apteryx owenii</name>
    <name type="common">Little spotted kiwi</name>
    <dbReference type="NCBI Taxonomy" id="8824"/>
    <lineage>
        <taxon>Eukaryota</taxon>
        <taxon>Metazoa</taxon>
        <taxon>Chordata</taxon>
        <taxon>Craniata</taxon>
        <taxon>Vertebrata</taxon>
        <taxon>Euteleostomi</taxon>
        <taxon>Archelosauria</taxon>
        <taxon>Archosauria</taxon>
        <taxon>Dinosauria</taxon>
        <taxon>Saurischia</taxon>
        <taxon>Theropoda</taxon>
        <taxon>Coelurosauria</taxon>
        <taxon>Aves</taxon>
        <taxon>Palaeognathae</taxon>
        <taxon>Apterygiformes</taxon>
        <taxon>Apterygidae</taxon>
        <taxon>Apteryx</taxon>
    </lineage>
</organism>
<feature type="region of interest" description="Disordered" evidence="3">
    <location>
        <begin position="568"/>
        <end position="620"/>
    </location>
</feature>
<dbReference type="PROSITE" id="PS50812">
    <property type="entry name" value="PWWP"/>
    <property type="match status" value="1"/>
</dbReference>
<dbReference type="Gene3D" id="2.30.30.140">
    <property type="match status" value="1"/>
</dbReference>
<feature type="compositionally biased region" description="Polar residues" evidence="3">
    <location>
        <begin position="586"/>
        <end position="596"/>
    </location>
</feature>
<dbReference type="GO" id="GO:0010369">
    <property type="term" value="C:chromocenter"/>
    <property type="evidence" value="ECO:0007669"/>
    <property type="project" value="TreeGrafter"/>
</dbReference>
<feature type="compositionally biased region" description="Low complexity" evidence="3">
    <location>
        <begin position="570"/>
        <end position="579"/>
    </location>
</feature>
<reference evidence="5" key="1">
    <citation type="submission" date="2025-08" db="UniProtKB">
        <authorList>
            <consortium name="Ensembl"/>
        </authorList>
    </citation>
    <scope>IDENTIFICATION</scope>
</reference>
<keyword evidence="2" id="KW-0804">Transcription</keyword>
<feature type="compositionally biased region" description="Low complexity" evidence="3">
    <location>
        <begin position="435"/>
        <end position="444"/>
    </location>
</feature>
<name>A0A8B9S4W9_APTOW</name>
<feature type="compositionally biased region" description="Basic and acidic residues" evidence="3">
    <location>
        <begin position="534"/>
        <end position="547"/>
    </location>
</feature>
<feature type="compositionally biased region" description="Basic and acidic residues" evidence="3">
    <location>
        <begin position="361"/>
        <end position="374"/>
    </location>
</feature>
<feature type="region of interest" description="Disordered" evidence="3">
    <location>
        <begin position="215"/>
        <end position="243"/>
    </location>
</feature>
<keyword evidence="6" id="KW-1185">Reference proteome</keyword>
<dbReference type="AlphaFoldDB" id="A0A8B9S4W9"/>
<evidence type="ECO:0000256" key="3">
    <source>
        <dbReference type="SAM" id="MobiDB-lite"/>
    </source>
</evidence>
<sequence>MAAMAAEAAATAAVPGDGGAGEAEPEMEPIPGSEAGADPLPAVTEAVESVVPDGEEADGGKHRRAPSPEREEEPQPCPPPAGHPELPEEEPQPCPPATGGSVKPEPGEEPSRPEEEEPDAADAAAAEPECPVPVAPAGGEAAAAAAPLLPGSEVRVTLDHIIEDALVVSFRLGEKLFSGVLMDLSKRFGPHGIPVTIFPKREYKDKPEAMQLQSKPFQDEAQVKCESNAAVPDDSSPTQPSELSLAKSLWTSKPPPLFHEGAPYPPPLFIRDTYNQSIPQPPPRKIKRPKRKMYREEPTSIMNAIKLRPRQVLCDKCKNSVVAEKKEIKKGGNASDSSKYEDNKKRRNESVTTVNKKLKTDHKVDGKSQNESQKRNAVVKVSNIAHSRSRVVKVSAQANTSKAQLNTKKVLQSKNMDHAKAREVLKMAKEKAQKKQSATSSSKNAHSKVHFTRRLQNTSSGSLPPRLRLKPQRYRNEENDSSLKTGLEKIRSGKMATKPQSRCSSTRSAGEAPSENQSPSKGPEEASSEVQDTSEVHVTVDQDEHQTLGKRGSKSNITVYMTLNQKKSDSSSASVCSSDSTDDLKSTNSECSSTESFDFPPGSMHAPSSSSSSSSSSKEEKKLSNSLKMKVFSKNVSKCVTPDGRTICVGDIVWAKIYGFPWWPARILTITVSRKDNGLLVRQEARISWFGSPTTSFLALSQLSPFLENFQLRFNKKRKGLYRKAITEAAKAAKQLTPEVRALLTQFET</sequence>
<feature type="compositionally biased region" description="Basic and acidic residues" evidence="3">
    <location>
        <begin position="415"/>
        <end position="433"/>
    </location>
</feature>
<dbReference type="SMART" id="SM00293">
    <property type="entry name" value="PWWP"/>
    <property type="match status" value="1"/>
</dbReference>
<dbReference type="PANTHER" id="PTHR16112:SF22">
    <property type="entry name" value="PWWP DOMAIN-CONTAINING 2B"/>
    <property type="match status" value="1"/>
</dbReference>
<dbReference type="SUPFAM" id="SSF63748">
    <property type="entry name" value="Tudor/PWWP/MBT"/>
    <property type="match status" value="1"/>
</dbReference>
<dbReference type="CDD" id="cd20152">
    <property type="entry name" value="PWWP_PWWP2A"/>
    <property type="match status" value="1"/>
</dbReference>
<reference evidence="5" key="2">
    <citation type="submission" date="2025-09" db="UniProtKB">
        <authorList>
            <consortium name="Ensembl"/>
        </authorList>
    </citation>
    <scope>IDENTIFICATION</scope>
</reference>
<evidence type="ECO:0000313" key="5">
    <source>
        <dbReference type="Ensembl" id="ENSAOWP00000007007.1"/>
    </source>
</evidence>
<feature type="compositionally biased region" description="Polar residues" evidence="3">
    <location>
        <begin position="396"/>
        <end position="414"/>
    </location>
</feature>
<keyword evidence="1" id="KW-0805">Transcription regulation</keyword>
<proteinExistence type="predicted"/>
<evidence type="ECO:0000256" key="2">
    <source>
        <dbReference type="ARBA" id="ARBA00023163"/>
    </source>
</evidence>
<feature type="compositionally biased region" description="Low complexity" evidence="3">
    <location>
        <begin position="1"/>
        <end position="15"/>
    </location>
</feature>
<dbReference type="Ensembl" id="ENSAOWT00000007917.1">
    <property type="protein sequence ID" value="ENSAOWP00000007007.1"/>
    <property type="gene ID" value="ENSAOWG00000004806.1"/>
</dbReference>
<dbReference type="GO" id="GO:0003682">
    <property type="term" value="F:chromatin binding"/>
    <property type="evidence" value="ECO:0007669"/>
    <property type="project" value="TreeGrafter"/>
</dbReference>
<dbReference type="PANTHER" id="PTHR16112">
    <property type="entry name" value="METHYL-CPG BINDING PROTEIN, DROSOPHILA"/>
    <property type="match status" value="1"/>
</dbReference>
<evidence type="ECO:0000313" key="6">
    <source>
        <dbReference type="Proteomes" id="UP000694424"/>
    </source>
</evidence>
<feature type="domain" description="PWWP" evidence="4">
    <location>
        <begin position="649"/>
        <end position="709"/>
    </location>
</feature>
<dbReference type="GO" id="GO:0005634">
    <property type="term" value="C:nucleus"/>
    <property type="evidence" value="ECO:0007669"/>
    <property type="project" value="TreeGrafter"/>
</dbReference>
<evidence type="ECO:0000259" key="4">
    <source>
        <dbReference type="PROSITE" id="PS50812"/>
    </source>
</evidence>
<feature type="region of interest" description="Disordered" evidence="3">
    <location>
        <begin position="1"/>
        <end position="136"/>
    </location>
</feature>
<dbReference type="Pfam" id="PF00855">
    <property type="entry name" value="PWWP"/>
    <property type="match status" value="1"/>
</dbReference>
<evidence type="ECO:0000256" key="1">
    <source>
        <dbReference type="ARBA" id="ARBA00023015"/>
    </source>
</evidence>
<feature type="region of interest" description="Disordered" evidence="3">
    <location>
        <begin position="274"/>
        <end position="293"/>
    </location>
</feature>
<dbReference type="InterPro" id="IPR000313">
    <property type="entry name" value="PWWP_dom"/>
</dbReference>
<feature type="compositionally biased region" description="Basic residues" evidence="3">
    <location>
        <begin position="284"/>
        <end position="293"/>
    </location>
</feature>